<dbReference type="Pfam" id="PF00400">
    <property type="entry name" value="WD40"/>
    <property type="match status" value="1"/>
</dbReference>
<keyword evidence="9" id="KW-0505">Motor protein</keyword>
<dbReference type="InterPro" id="IPR015943">
    <property type="entry name" value="WD40/YVTN_repeat-like_dom_sf"/>
</dbReference>
<evidence type="ECO:0000256" key="6">
    <source>
        <dbReference type="ARBA" id="ARBA00022737"/>
    </source>
</evidence>
<dbReference type="PANTHER" id="PTHR12442:SF7">
    <property type="entry name" value="DYNEIN AXONEMAL INTERMEDIATE CHAIN 2"/>
    <property type="match status" value="1"/>
</dbReference>
<proteinExistence type="inferred from homology"/>
<sequence>MLIQYAYIKPRSQFGKQCFFGRTDSIVQENILPDSKLMRDYVHVSHCHRGVQMSKQLALHEMQTVSKVTKENGMLHLEGGWPKEINVKDDEAVLRFRRRVMRDEYWAPKMKNLTNPMERCILQNNIINIYEHYFDDMESTAQVLSRDMRTLNMYADPQPIVRPINHLSWSPSAQNRLAAAYSFMEFERKLSNVNPSSYIWDIENPIKPVICLRSSSPLLIVEFNSHDSSMLISGLMSGQVCNWDIRIGDRPVQMSHRQFSHRNPANQTLWIQSKSNNEFFSASTDGAIKWWDIRKMRQPTEELVIDLDDPLRADILRAIGVTKLQPNIGDRFLAGMENGMVINIRRKAMNPVDKLAMRFNCHVGPVIAIDRNPFFTKNFLTVGDWTVKIWSEDIREGYLITIREQNADLRGGCWSRSRYSVFFTINATGLLEVYDILSGVASPVTTFRVCNDSLTTITPHENGQLLAVGSHDGNIYLVECSDGHIINTNTDKANLTAYFERCSRFKKIVDAQLKEIRLMQPSIHEDSAMDRSVFISMKKGNNREKSKNKMLVKEKGDLPKKKSRMKRLEKDDTFFEELVDSEAAFFQTVKKEFASYPKLDPETEQMISLMQETLRKKKIMRDSAKVEEKINKNAQKLVKNKERKRALKDKSAISLTRSLIKKIKVDKEKDEAVAKIEAPFIKPKGIVKDRQRQILSKVCAVEVCKPEICCADLEDIYQYRHFYSTFDLYILEKRKTELQTQVASEEEKYSWIIAQRRRKLFDFQEKLPEHSSIEKRRILLEEDEPLANVLADKVEEARREMRAWQKRIALSKRDSWRPRTIEVIHEKPEGKKMEVGNGDVESPVRNVKEERTDFRQLAETSSKWKSAIGDKTLQVRGKREAMKLDSHLEKCAQGEETHPTLFTCTDESTEMITTKLTKRSRGSDQ</sequence>
<evidence type="ECO:0000256" key="10">
    <source>
        <dbReference type="ARBA" id="ARBA00023212"/>
    </source>
</evidence>
<dbReference type="GO" id="GO:0005874">
    <property type="term" value="C:microtubule"/>
    <property type="evidence" value="ECO:0007669"/>
    <property type="project" value="UniProtKB-KW"/>
</dbReference>
<dbReference type="InterPro" id="IPR050687">
    <property type="entry name" value="Dynein_IC"/>
</dbReference>
<evidence type="ECO:0000256" key="3">
    <source>
        <dbReference type="ARBA" id="ARBA00022490"/>
    </source>
</evidence>
<keyword evidence="6" id="KW-0677">Repeat</keyword>
<evidence type="ECO:0000256" key="11">
    <source>
        <dbReference type="ARBA" id="ARBA00023273"/>
    </source>
</evidence>
<keyword evidence="11" id="KW-0966">Cell projection</keyword>
<dbReference type="GO" id="GO:0003341">
    <property type="term" value="P:cilium movement"/>
    <property type="evidence" value="ECO:0007669"/>
    <property type="project" value="TreeGrafter"/>
</dbReference>
<dbReference type="SMART" id="SM00320">
    <property type="entry name" value="WD40"/>
    <property type="match status" value="4"/>
</dbReference>
<evidence type="ECO:0000256" key="8">
    <source>
        <dbReference type="ARBA" id="ARBA00023069"/>
    </source>
</evidence>
<evidence type="ECO:0000256" key="4">
    <source>
        <dbReference type="ARBA" id="ARBA00022574"/>
    </source>
</evidence>
<dbReference type="AlphaFoldDB" id="A0A195EXL1"/>
<keyword evidence="4" id="KW-0853">WD repeat</keyword>
<keyword evidence="10" id="KW-0206">Cytoskeleton</keyword>
<dbReference type="Gene3D" id="2.130.10.10">
    <property type="entry name" value="YVTN repeat-like/Quinoprotein amine dehydrogenase"/>
    <property type="match status" value="2"/>
</dbReference>
<dbReference type="GO" id="GO:0036157">
    <property type="term" value="C:outer dynein arm"/>
    <property type="evidence" value="ECO:0007669"/>
    <property type="project" value="TreeGrafter"/>
</dbReference>
<evidence type="ECO:0000256" key="7">
    <source>
        <dbReference type="ARBA" id="ARBA00023017"/>
    </source>
</evidence>
<keyword evidence="7" id="KW-0243">Dynein</keyword>
<dbReference type="PANTHER" id="PTHR12442">
    <property type="entry name" value="DYNEIN INTERMEDIATE CHAIN"/>
    <property type="match status" value="1"/>
</dbReference>
<evidence type="ECO:0000313" key="13">
    <source>
        <dbReference type="EMBL" id="KYN32886.1"/>
    </source>
</evidence>
<keyword evidence="5" id="KW-0493">Microtubule</keyword>
<evidence type="ECO:0000313" key="14">
    <source>
        <dbReference type="Proteomes" id="UP000078541"/>
    </source>
</evidence>
<dbReference type="GO" id="GO:0045504">
    <property type="term" value="F:dynein heavy chain binding"/>
    <property type="evidence" value="ECO:0007669"/>
    <property type="project" value="TreeGrafter"/>
</dbReference>
<evidence type="ECO:0000256" key="1">
    <source>
        <dbReference type="ARBA" id="ARBA00004430"/>
    </source>
</evidence>
<evidence type="ECO:0000256" key="12">
    <source>
        <dbReference type="SAM" id="Coils"/>
    </source>
</evidence>
<dbReference type="GO" id="GO:0036158">
    <property type="term" value="P:outer dynein arm assembly"/>
    <property type="evidence" value="ECO:0007669"/>
    <property type="project" value="TreeGrafter"/>
</dbReference>
<name>A0A195EXL1_9HYME</name>
<keyword evidence="3" id="KW-0963">Cytoplasm</keyword>
<reference evidence="13 14" key="1">
    <citation type="submission" date="2016-03" db="EMBL/GenBank/DDBJ databases">
        <title>Trachymyrmex septentrionalis WGS genome.</title>
        <authorList>
            <person name="Nygaard S."/>
            <person name="Hu H."/>
            <person name="Boomsma J."/>
            <person name="Zhang G."/>
        </authorList>
    </citation>
    <scope>NUCLEOTIDE SEQUENCE [LARGE SCALE GENOMIC DNA]</scope>
    <source>
        <strain evidence="13">Tsep2-gDNA-1</strain>
        <tissue evidence="13">Whole body</tissue>
    </source>
</reference>
<dbReference type="InterPro" id="IPR001680">
    <property type="entry name" value="WD40_rpt"/>
</dbReference>
<dbReference type="InterPro" id="IPR036322">
    <property type="entry name" value="WD40_repeat_dom_sf"/>
</dbReference>
<evidence type="ECO:0000256" key="2">
    <source>
        <dbReference type="ARBA" id="ARBA00011059"/>
    </source>
</evidence>
<protein>
    <submittedName>
        <fullName evidence="13">Dynein intermediate chain 3, ciliary</fullName>
    </submittedName>
</protein>
<organism evidence="13 14">
    <name type="scientific">Trachymyrmex septentrionalis</name>
    <dbReference type="NCBI Taxonomy" id="34720"/>
    <lineage>
        <taxon>Eukaryota</taxon>
        <taxon>Metazoa</taxon>
        <taxon>Ecdysozoa</taxon>
        <taxon>Arthropoda</taxon>
        <taxon>Hexapoda</taxon>
        <taxon>Insecta</taxon>
        <taxon>Pterygota</taxon>
        <taxon>Neoptera</taxon>
        <taxon>Endopterygota</taxon>
        <taxon>Hymenoptera</taxon>
        <taxon>Apocrita</taxon>
        <taxon>Aculeata</taxon>
        <taxon>Formicoidea</taxon>
        <taxon>Formicidae</taxon>
        <taxon>Myrmicinae</taxon>
        <taxon>Trachymyrmex</taxon>
    </lineage>
</organism>
<keyword evidence="14" id="KW-1185">Reference proteome</keyword>
<evidence type="ECO:0000256" key="5">
    <source>
        <dbReference type="ARBA" id="ARBA00022701"/>
    </source>
</evidence>
<evidence type="ECO:0000256" key="9">
    <source>
        <dbReference type="ARBA" id="ARBA00023175"/>
    </source>
</evidence>
<dbReference type="GO" id="GO:0045503">
    <property type="term" value="F:dynein light chain binding"/>
    <property type="evidence" value="ECO:0007669"/>
    <property type="project" value="TreeGrafter"/>
</dbReference>
<keyword evidence="8" id="KW-0969">Cilium</keyword>
<dbReference type="Proteomes" id="UP000078541">
    <property type="component" value="Unassembled WGS sequence"/>
</dbReference>
<dbReference type="STRING" id="34720.A0A195EXL1"/>
<accession>A0A195EXL1</accession>
<feature type="coiled-coil region" evidence="12">
    <location>
        <begin position="787"/>
        <end position="814"/>
    </location>
</feature>
<dbReference type="EMBL" id="KQ981928">
    <property type="protein sequence ID" value="KYN32886.1"/>
    <property type="molecule type" value="Genomic_DNA"/>
</dbReference>
<comment type="similarity">
    <text evidence="2">Belongs to the dynein intermediate chain family.</text>
</comment>
<comment type="subcellular location">
    <subcellularLocation>
        <location evidence="1">Cytoplasm</location>
        <location evidence="1">Cytoskeleton</location>
        <location evidence="1">Cilium axoneme</location>
    </subcellularLocation>
</comment>
<dbReference type="SUPFAM" id="SSF50978">
    <property type="entry name" value="WD40 repeat-like"/>
    <property type="match status" value="1"/>
</dbReference>
<keyword evidence="12" id="KW-0175">Coiled coil</keyword>
<gene>
    <name evidence="13" type="ORF">ALC56_12839</name>
</gene>